<comment type="caution">
    <text evidence="2">The sequence shown here is derived from an EMBL/GenBank/DDBJ whole genome shotgun (WGS) entry which is preliminary data.</text>
</comment>
<protein>
    <submittedName>
        <fullName evidence="2">Uncharacterized protein</fullName>
    </submittedName>
</protein>
<proteinExistence type="predicted"/>
<evidence type="ECO:0000256" key="1">
    <source>
        <dbReference type="SAM" id="Phobius"/>
    </source>
</evidence>
<keyword evidence="3" id="KW-1185">Reference proteome</keyword>
<evidence type="ECO:0000313" key="2">
    <source>
        <dbReference type="EMBL" id="OZY84810.1"/>
    </source>
</evidence>
<dbReference type="Proteomes" id="UP000216101">
    <property type="component" value="Unassembled WGS sequence"/>
</dbReference>
<accession>A0A266Q4N7</accession>
<keyword evidence="1" id="KW-0812">Transmembrane</keyword>
<name>A0A266Q4N7_9GAMM</name>
<reference evidence="3" key="1">
    <citation type="submission" date="2017-05" db="EMBL/GenBank/DDBJ databases">
        <authorList>
            <person name="Barney B.M."/>
        </authorList>
    </citation>
    <scope>NUCLEOTIDE SEQUENCE [LARGE SCALE GENOMIC DNA]</scope>
    <source>
        <strain evidence="3">PSBB022</strain>
    </source>
</reference>
<keyword evidence="1" id="KW-0472">Membrane</keyword>
<evidence type="ECO:0000313" key="3">
    <source>
        <dbReference type="Proteomes" id="UP000216101"/>
    </source>
</evidence>
<dbReference type="RefSeq" id="WP_094985807.1">
    <property type="nucleotide sequence ID" value="NZ_NHNI01000002.1"/>
</dbReference>
<dbReference type="AlphaFoldDB" id="A0A266Q4N7"/>
<gene>
    <name evidence="2" type="ORF">CBP51_16750</name>
</gene>
<dbReference type="EMBL" id="NHNI01000002">
    <property type="protein sequence ID" value="OZY84810.1"/>
    <property type="molecule type" value="Genomic_DNA"/>
</dbReference>
<feature type="transmembrane region" description="Helical" evidence="1">
    <location>
        <begin position="69"/>
        <end position="89"/>
    </location>
</feature>
<keyword evidence="1" id="KW-1133">Transmembrane helix</keyword>
<sequence length="222" mass="25046">MPNQYQDVIEETAKASDEVQDTFKKKPILWWVLLIAAAVFSISLVLYFYHFRNGFSDDQAVWGQFGDFMGGLVNPIVGLLTIGLLTVSLNQSNLALHQTAQALKQSEAALRQSGEEIRLAKQALLDNQKIQAATEVALSRQVAVAEDTRDIANAMALMKHFEEVYNSFKQRETYVMGLSGNQMEEMSRVRDQLQASRGHLAEMVGIVETERQRLVKKFNLHK</sequence>
<feature type="transmembrane region" description="Helical" evidence="1">
    <location>
        <begin position="28"/>
        <end position="49"/>
    </location>
</feature>
<organism evidence="2 3">
    <name type="scientific">Cellvibrio mixtus</name>
    <dbReference type="NCBI Taxonomy" id="39650"/>
    <lineage>
        <taxon>Bacteria</taxon>
        <taxon>Pseudomonadati</taxon>
        <taxon>Pseudomonadota</taxon>
        <taxon>Gammaproteobacteria</taxon>
        <taxon>Cellvibrionales</taxon>
        <taxon>Cellvibrionaceae</taxon>
        <taxon>Cellvibrio</taxon>
    </lineage>
</organism>